<dbReference type="EMBL" id="DS115011">
    <property type="protein sequence ID" value="EAX85256.1"/>
    <property type="molecule type" value="Genomic_DNA"/>
</dbReference>
<evidence type="ECO:0000313" key="1">
    <source>
        <dbReference type="EMBL" id="EAX85256.1"/>
    </source>
</evidence>
<gene>
    <name evidence="1" type="ORF">TVAG_326240</name>
</gene>
<sequence>MQHDWMQISFWKLNIRHSISDLLMLNGKYANELFPNAPKTSPSKMTLLRLCFGGNKIRNRTFPQQSNKTNDVENKTPVNKFFEQLIEIGFSSSWIECRTIILQSK</sequence>
<dbReference type="Proteomes" id="UP000001542">
    <property type="component" value="Unassembled WGS sequence"/>
</dbReference>
<organism evidence="1 2">
    <name type="scientific">Trichomonas vaginalis (strain ATCC PRA-98 / G3)</name>
    <dbReference type="NCBI Taxonomy" id="412133"/>
    <lineage>
        <taxon>Eukaryota</taxon>
        <taxon>Metamonada</taxon>
        <taxon>Parabasalia</taxon>
        <taxon>Trichomonadida</taxon>
        <taxon>Trichomonadidae</taxon>
        <taxon>Trichomonas</taxon>
    </lineage>
</organism>
<dbReference type="VEuPathDB" id="TrichDB:TVAG_326240"/>
<accession>A2GC61</accession>
<protein>
    <submittedName>
        <fullName evidence="1">Uncharacterized protein</fullName>
    </submittedName>
</protein>
<dbReference type="InParanoid" id="A2GC61"/>
<proteinExistence type="predicted"/>
<reference evidence="1" key="1">
    <citation type="submission" date="2006-10" db="EMBL/GenBank/DDBJ databases">
        <authorList>
            <person name="Amadeo P."/>
            <person name="Zhao Q."/>
            <person name="Wortman J."/>
            <person name="Fraser-Liggett C."/>
            <person name="Carlton J."/>
        </authorList>
    </citation>
    <scope>NUCLEOTIDE SEQUENCE</scope>
    <source>
        <strain evidence="1">G3</strain>
    </source>
</reference>
<keyword evidence="2" id="KW-1185">Reference proteome</keyword>
<dbReference type="AlphaFoldDB" id="A2GC61"/>
<reference evidence="1" key="2">
    <citation type="journal article" date="2007" name="Science">
        <title>Draft genome sequence of the sexually transmitted pathogen Trichomonas vaginalis.</title>
        <authorList>
            <person name="Carlton J.M."/>
            <person name="Hirt R.P."/>
            <person name="Silva J.C."/>
            <person name="Delcher A.L."/>
            <person name="Schatz M."/>
            <person name="Zhao Q."/>
            <person name="Wortman J.R."/>
            <person name="Bidwell S.L."/>
            <person name="Alsmark U.C.M."/>
            <person name="Besteiro S."/>
            <person name="Sicheritz-Ponten T."/>
            <person name="Noel C.J."/>
            <person name="Dacks J.B."/>
            <person name="Foster P.G."/>
            <person name="Simillion C."/>
            <person name="Van de Peer Y."/>
            <person name="Miranda-Saavedra D."/>
            <person name="Barton G.J."/>
            <person name="Westrop G.D."/>
            <person name="Mueller S."/>
            <person name="Dessi D."/>
            <person name="Fiori P.L."/>
            <person name="Ren Q."/>
            <person name="Paulsen I."/>
            <person name="Zhang H."/>
            <person name="Bastida-Corcuera F.D."/>
            <person name="Simoes-Barbosa A."/>
            <person name="Brown M.T."/>
            <person name="Hayes R.D."/>
            <person name="Mukherjee M."/>
            <person name="Okumura C.Y."/>
            <person name="Schneider R."/>
            <person name="Smith A.J."/>
            <person name="Vanacova S."/>
            <person name="Villalvazo M."/>
            <person name="Haas B.J."/>
            <person name="Pertea M."/>
            <person name="Feldblyum T.V."/>
            <person name="Utterback T.R."/>
            <person name="Shu C.L."/>
            <person name="Osoegawa K."/>
            <person name="de Jong P.J."/>
            <person name="Hrdy I."/>
            <person name="Horvathova L."/>
            <person name="Zubacova Z."/>
            <person name="Dolezal P."/>
            <person name="Malik S.B."/>
            <person name="Logsdon J.M. Jr."/>
            <person name="Henze K."/>
            <person name="Gupta A."/>
            <person name="Wang C.C."/>
            <person name="Dunne R.L."/>
            <person name="Upcroft J.A."/>
            <person name="Upcroft P."/>
            <person name="White O."/>
            <person name="Salzberg S.L."/>
            <person name="Tang P."/>
            <person name="Chiu C.-H."/>
            <person name="Lee Y.-S."/>
            <person name="Embley T.M."/>
            <person name="Coombs G.H."/>
            <person name="Mottram J.C."/>
            <person name="Tachezy J."/>
            <person name="Fraser-Liggett C.M."/>
            <person name="Johnson P.J."/>
        </authorList>
    </citation>
    <scope>NUCLEOTIDE SEQUENCE [LARGE SCALE GENOMIC DNA]</scope>
    <source>
        <strain evidence="1">G3</strain>
    </source>
</reference>
<evidence type="ECO:0000313" key="2">
    <source>
        <dbReference type="Proteomes" id="UP000001542"/>
    </source>
</evidence>
<dbReference type="VEuPathDB" id="TrichDB:TVAGG3_0612390"/>
<name>A2GC61_TRIV3</name>